<dbReference type="PROSITE" id="PS00211">
    <property type="entry name" value="ABC_TRANSPORTER_1"/>
    <property type="match status" value="1"/>
</dbReference>
<dbReference type="AlphaFoldDB" id="A0A1J5TJA1"/>
<evidence type="ECO:0000256" key="4">
    <source>
        <dbReference type="ARBA" id="ARBA00022840"/>
    </source>
</evidence>
<organism evidence="6 7">
    <name type="scientific">Marine Group III euryarchaeote CG-Epi4</name>
    <dbReference type="NCBI Taxonomy" id="1888998"/>
    <lineage>
        <taxon>Archaea</taxon>
        <taxon>Methanobacteriati</taxon>
        <taxon>Thermoplasmatota</taxon>
        <taxon>Thermoplasmata</taxon>
        <taxon>Candidatus Thermoprofundales</taxon>
    </lineage>
</organism>
<keyword evidence="4" id="KW-0067">ATP-binding</keyword>
<protein>
    <recommendedName>
        <fullName evidence="5">ABC transporter domain-containing protein</fullName>
    </recommendedName>
</protein>
<accession>A0A1J5TJA1</accession>
<dbReference type="InterPro" id="IPR003439">
    <property type="entry name" value="ABC_transporter-like_ATP-bd"/>
</dbReference>
<dbReference type="SMART" id="SM00382">
    <property type="entry name" value="AAA"/>
    <property type="match status" value="1"/>
</dbReference>
<sequence length="244" mass="27495">MVLDKVSLTIKRGEFVGLVGPNGGGKTTFLLTILGILKSNQGHVEFYGSRIPSNSILRKLGWVSQHASNIPKNVKLTVRELVQLGTLNSGNMFWRYNADQNARVDRAIRQADLQDVQSRSIHTLSGGQRQRAVIARVLASEAEFIILDEPLVGVDRNSRNYLLKFLDRLCHESQKTILMVSHDIAAIQRTSHRMIYLEERIRYDGASDCFPSLDELANLRGLERIHESVGIGEKLYQLKDTVEK</sequence>
<dbReference type="Proteomes" id="UP000183375">
    <property type="component" value="Unassembled WGS sequence"/>
</dbReference>
<evidence type="ECO:0000256" key="3">
    <source>
        <dbReference type="ARBA" id="ARBA00022741"/>
    </source>
</evidence>
<comment type="caution">
    <text evidence="6">The sequence shown here is derived from an EMBL/GenBank/DDBJ whole genome shotgun (WGS) entry which is preliminary data.</text>
</comment>
<dbReference type="Pfam" id="PF00005">
    <property type="entry name" value="ABC_tran"/>
    <property type="match status" value="1"/>
</dbReference>
<dbReference type="PROSITE" id="PS50893">
    <property type="entry name" value="ABC_TRANSPORTER_2"/>
    <property type="match status" value="1"/>
</dbReference>
<name>A0A1J5TJA1_9ARCH</name>
<dbReference type="Gene3D" id="3.40.50.300">
    <property type="entry name" value="P-loop containing nucleotide triphosphate hydrolases"/>
    <property type="match status" value="1"/>
</dbReference>
<dbReference type="PANTHER" id="PTHR42734">
    <property type="entry name" value="METAL TRANSPORT SYSTEM ATP-BINDING PROTEIN TM_0124-RELATED"/>
    <property type="match status" value="1"/>
</dbReference>
<feature type="domain" description="ABC transporter" evidence="5">
    <location>
        <begin position="1"/>
        <end position="223"/>
    </location>
</feature>
<gene>
    <name evidence="6" type="ORF">BEU01_01890</name>
</gene>
<evidence type="ECO:0000256" key="2">
    <source>
        <dbReference type="ARBA" id="ARBA00022448"/>
    </source>
</evidence>
<dbReference type="InterPro" id="IPR017871">
    <property type="entry name" value="ABC_transporter-like_CS"/>
</dbReference>
<evidence type="ECO:0000256" key="1">
    <source>
        <dbReference type="ARBA" id="ARBA00005417"/>
    </source>
</evidence>
<proteinExistence type="inferred from homology"/>
<dbReference type="SUPFAM" id="SSF52540">
    <property type="entry name" value="P-loop containing nucleoside triphosphate hydrolases"/>
    <property type="match status" value="1"/>
</dbReference>
<dbReference type="InterPro" id="IPR050153">
    <property type="entry name" value="Metal_Ion_Import_ABC"/>
</dbReference>
<dbReference type="GO" id="GO:0016887">
    <property type="term" value="F:ATP hydrolysis activity"/>
    <property type="evidence" value="ECO:0007669"/>
    <property type="project" value="InterPro"/>
</dbReference>
<evidence type="ECO:0000313" key="7">
    <source>
        <dbReference type="Proteomes" id="UP000183375"/>
    </source>
</evidence>
<dbReference type="PANTHER" id="PTHR42734:SF17">
    <property type="entry name" value="METAL TRANSPORT SYSTEM ATP-BINDING PROTEIN TM_0124-RELATED"/>
    <property type="match status" value="1"/>
</dbReference>
<comment type="similarity">
    <text evidence="1">Belongs to the ABC transporter superfamily.</text>
</comment>
<evidence type="ECO:0000259" key="5">
    <source>
        <dbReference type="PROSITE" id="PS50893"/>
    </source>
</evidence>
<dbReference type="EMBL" id="MIYX01000023">
    <property type="protein sequence ID" value="OIR20227.1"/>
    <property type="molecule type" value="Genomic_DNA"/>
</dbReference>
<dbReference type="InterPro" id="IPR027417">
    <property type="entry name" value="P-loop_NTPase"/>
</dbReference>
<reference evidence="6 7" key="1">
    <citation type="submission" date="2016-08" db="EMBL/GenBank/DDBJ databases">
        <title>New Insights into Marine Group III Euryarchaeota, from dark to light.</title>
        <authorList>
            <person name="Haro-Moreno J.M."/>
            <person name="Rodriguez-Valera F."/>
            <person name="Lopez-Garcia P."/>
            <person name="Moreira D."/>
            <person name="Martin-Cuadrado A.B."/>
        </authorList>
    </citation>
    <scope>NUCLEOTIDE SEQUENCE [LARGE SCALE GENOMIC DNA]</scope>
    <source>
        <strain evidence="6">CG-Epi4</strain>
    </source>
</reference>
<dbReference type="InterPro" id="IPR003593">
    <property type="entry name" value="AAA+_ATPase"/>
</dbReference>
<keyword evidence="3" id="KW-0547">Nucleotide-binding</keyword>
<keyword evidence="2" id="KW-0813">Transport</keyword>
<dbReference type="GO" id="GO:0005524">
    <property type="term" value="F:ATP binding"/>
    <property type="evidence" value="ECO:0007669"/>
    <property type="project" value="UniProtKB-KW"/>
</dbReference>
<evidence type="ECO:0000313" key="6">
    <source>
        <dbReference type="EMBL" id="OIR20227.1"/>
    </source>
</evidence>